<reference evidence="2 3" key="1">
    <citation type="submission" date="2016-08" db="EMBL/GenBank/DDBJ databases">
        <title>Novel Firmicutes and Novel Genomes.</title>
        <authorList>
            <person name="Poppleton D.I."/>
            <person name="Gribaldo S."/>
        </authorList>
    </citation>
    <scope>NUCLEOTIDE SEQUENCE [LARGE SCALE GENOMIC DNA]</scope>
    <source>
        <strain evidence="2 3">CTT3</strain>
    </source>
</reference>
<evidence type="ECO:0000259" key="1">
    <source>
        <dbReference type="Pfam" id="PF12654"/>
    </source>
</evidence>
<dbReference type="Proteomes" id="UP000284177">
    <property type="component" value="Unassembled WGS sequence"/>
</dbReference>
<organism evidence="2 3">
    <name type="scientific">Thermohalobacter berrensis</name>
    <dbReference type="NCBI Taxonomy" id="99594"/>
    <lineage>
        <taxon>Bacteria</taxon>
        <taxon>Bacillati</taxon>
        <taxon>Bacillota</taxon>
        <taxon>Tissierellia</taxon>
        <taxon>Tissierellales</taxon>
        <taxon>Thermohalobacteraceae</taxon>
        <taxon>Thermohalobacter</taxon>
    </lineage>
</organism>
<dbReference type="Pfam" id="PF12654">
    <property type="entry name" value="DUF3786"/>
    <property type="match status" value="1"/>
</dbReference>
<sequence length="222" mass="25531">MDKNAVKEDRQGKVPFEYVRKIYKDKDPFTMAKLSGTIYNQNNKTFKLELMGETYKVKYPTGEVFADDNYEIKTYSVKTLLLRYLVNAKGIPLTGKDITYKEMPGGHVYYSNFYGRTIRKLARIFGNNIEQFEAVLKKIGGKKVSLGDVGYRVRFLNNVYMTLLLWEGDEELSPSANILFDANVIYYFDAEDLAVVGEIALYILKNNGKVPTWKGLYSNKNK</sequence>
<evidence type="ECO:0000313" key="2">
    <source>
        <dbReference type="EMBL" id="RKD33786.1"/>
    </source>
</evidence>
<dbReference type="AlphaFoldDB" id="A0A419T8S7"/>
<dbReference type="InterPro" id="IPR024264">
    <property type="entry name" value="DUF3786"/>
</dbReference>
<name>A0A419T8S7_9FIRM</name>
<feature type="domain" description="DUF3786" evidence="1">
    <location>
        <begin position="27"/>
        <end position="200"/>
    </location>
</feature>
<accession>A0A419T8S7</accession>
<gene>
    <name evidence="2" type="ORF">BET03_08670</name>
</gene>
<evidence type="ECO:0000313" key="3">
    <source>
        <dbReference type="Proteomes" id="UP000284177"/>
    </source>
</evidence>
<dbReference type="OrthoDB" id="159408at2"/>
<comment type="caution">
    <text evidence="2">The sequence shown here is derived from an EMBL/GenBank/DDBJ whole genome shotgun (WGS) entry which is preliminary data.</text>
</comment>
<proteinExistence type="predicted"/>
<dbReference type="RefSeq" id="WP_120167549.1">
    <property type="nucleotide sequence ID" value="NZ_MCIB01000004.1"/>
</dbReference>
<keyword evidence="3" id="KW-1185">Reference proteome</keyword>
<dbReference type="EMBL" id="MCIB01000004">
    <property type="protein sequence ID" value="RKD33786.1"/>
    <property type="molecule type" value="Genomic_DNA"/>
</dbReference>
<protein>
    <recommendedName>
        <fullName evidence="1">DUF3786 domain-containing protein</fullName>
    </recommendedName>
</protein>